<keyword evidence="7" id="KW-1185">Reference proteome</keyword>
<dbReference type="AlphaFoldDB" id="A0A926D534"/>
<dbReference type="EMBL" id="JACRSR010000002">
    <property type="protein sequence ID" value="MBC8531416.1"/>
    <property type="molecule type" value="Genomic_DNA"/>
</dbReference>
<protein>
    <submittedName>
        <fullName evidence="6">S1 RNA-binding domain-containing protein</fullName>
    </submittedName>
</protein>
<dbReference type="GO" id="GO:0003729">
    <property type="term" value="F:mRNA binding"/>
    <property type="evidence" value="ECO:0007669"/>
    <property type="project" value="TreeGrafter"/>
</dbReference>
<accession>A0A926D534</accession>
<comment type="caution">
    <text evidence="6">The sequence shown here is derived from an EMBL/GenBank/DDBJ whole genome shotgun (WGS) entry which is preliminary data.</text>
</comment>
<name>A0A926D534_9FIRM</name>
<evidence type="ECO:0000256" key="2">
    <source>
        <dbReference type="ARBA" id="ARBA00022980"/>
    </source>
</evidence>
<dbReference type="PANTHER" id="PTHR10724:SF7">
    <property type="entry name" value="SMALL RIBOSOMAL SUBUNIT PROTEIN BS1C"/>
    <property type="match status" value="1"/>
</dbReference>
<dbReference type="GO" id="GO:1990904">
    <property type="term" value="C:ribonucleoprotein complex"/>
    <property type="evidence" value="ECO:0007669"/>
    <property type="project" value="UniProtKB-KW"/>
</dbReference>
<proteinExistence type="inferred from homology"/>
<dbReference type="PROSITE" id="PS50126">
    <property type="entry name" value="S1"/>
    <property type="match status" value="1"/>
</dbReference>
<feature type="domain" description="S1 motif" evidence="5">
    <location>
        <begin position="6"/>
        <end position="73"/>
    </location>
</feature>
<feature type="compositionally biased region" description="Low complexity" evidence="4">
    <location>
        <begin position="93"/>
        <end position="103"/>
    </location>
</feature>
<reference evidence="6" key="1">
    <citation type="submission" date="2020-08" db="EMBL/GenBank/DDBJ databases">
        <title>Genome public.</title>
        <authorList>
            <person name="Liu C."/>
            <person name="Sun Q."/>
        </authorList>
    </citation>
    <scope>NUCLEOTIDE SEQUENCE</scope>
    <source>
        <strain evidence="6">NSJ-53</strain>
    </source>
</reference>
<evidence type="ECO:0000259" key="5">
    <source>
        <dbReference type="PROSITE" id="PS50126"/>
    </source>
</evidence>
<dbReference type="InterPro" id="IPR003029">
    <property type="entry name" value="S1_domain"/>
</dbReference>
<sequence>MAVEEGTILEGTVTGIAAFGAFVRLPDGESGMVHISEVADAYVRDINDFLKVGDTVKVKVLPGHNGKISLSIKKANPPKKPSSKPMDIDWRSSRSNASSGPASFEDLMSKFMKDSEERLLDVKRSQDHKRSGYAKR</sequence>
<dbReference type="RefSeq" id="WP_249316008.1">
    <property type="nucleotide sequence ID" value="NZ_JACRSR010000002.1"/>
</dbReference>
<evidence type="ECO:0000313" key="7">
    <source>
        <dbReference type="Proteomes" id="UP000623172"/>
    </source>
</evidence>
<dbReference type="Pfam" id="PF00575">
    <property type="entry name" value="S1"/>
    <property type="match status" value="1"/>
</dbReference>
<evidence type="ECO:0000256" key="4">
    <source>
        <dbReference type="SAM" id="MobiDB-lite"/>
    </source>
</evidence>
<evidence type="ECO:0000313" key="6">
    <source>
        <dbReference type="EMBL" id="MBC8531416.1"/>
    </source>
</evidence>
<gene>
    <name evidence="6" type="ORF">H8696_06095</name>
</gene>
<feature type="region of interest" description="Disordered" evidence="4">
    <location>
        <begin position="69"/>
        <end position="103"/>
    </location>
</feature>
<evidence type="ECO:0000256" key="3">
    <source>
        <dbReference type="ARBA" id="ARBA00023274"/>
    </source>
</evidence>
<dbReference type="Gene3D" id="2.40.50.140">
    <property type="entry name" value="Nucleic acid-binding proteins"/>
    <property type="match status" value="1"/>
</dbReference>
<comment type="similarity">
    <text evidence="1">Belongs to the bacterial ribosomal protein bS1 family.</text>
</comment>
<dbReference type="GO" id="GO:0003735">
    <property type="term" value="F:structural constituent of ribosome"/>
    <property type="evidence" value="ECO:0007669"/>
    <property type="project" value="TreeGrafter"/>
</dbReference>
<dbReference type="SUPFAM" id="SSF50249">
    <property type="entry name" value="Nucleic acid-binding proteins"/>
    <property type="match status" value="1"/>
</dbReference>
<dbReference type="PANTHER" id="PTHR10724">
    <property type="entry name" value="30S RIBOSOMAL PROTEIN S1"/>
    <property type="match status" value="1"/>
</dbReference>
<keyword evidence="2" id="KW-0689">Ribosomal protein</keyword>
<organism evidence="6 7">
    <name type="scientific">Gehongia tenuis</name>
    <dbReference type="NCBI Taxonomy" id="2763655"/>
    <lineage>
        <taxon>Bacteria</taxon>
        <taxon>Bacillati</taxon>
        <taxon>Bacillota</taxon>
        <taxon>Clostridia</taxon>
        <taxon>Christensenellales</taxon>
        <taxon>Christensenellaceae</taxon>
        <taxon>Gehongia</taxon>
    </lineage>
</organism>
<dbReference type="GO" id="GO:0006412">
    <property type="term" value="P:translation"/>
    <property type="evidence" value="ECO:0007669"/>
    <property type="project" value="TreeGrafter"/>
</dbReference>
<dbReference type="InterPro" id="IPR012340">
    <property type="entry name" value="NA-bd_OB-fold"/>
</dbReference>
<dbReference type="InterPro" id="IPR050437">
    <property type="entry name" value="Ribos_protein_bS1-like"/>
</dbReference>
<dbReference type="Proteomes" id="UP000623172">
    <property type="component" value="Unassembled WGS sequence"/>
</dbReference>
<keyword evidence="3" id="KW-0687">Ribonucleoprotein</keyword>
<dbReference type="SMART" id="SM00316">
    <property type="entry name" value="S1"/>
    <property type="match status" value="1"/>
</dbReference>
<evidence type="ECO:0000256" key="1">
    <source>
        <dbReference type="ARBA" id="ARBA00006767"/>
    </source>
</evidence>
<dbReference type="GO" id="GO:0005840">
    <property type="term" value="C:ribosome"/>
    <property type="evidence" value="ECO:0007669"/>
    <property type="project" value="UniProtKB-KW"/>
</dbReference>